<dbReference type="PANTHER" id="PTHR43420">
    <property type="entry name" value="ACETYLTRANSFERASE"/>
    <property type="match status" value="1"/>
</dbReference>
<accession>A0A090YUF9</accession>
<dbReference type="CDD" id="cd04301">
    <property type="entry name" value="NAT_SF"/>
    <property type="match status" value="1"/>
</dbReference>
<dbReference type="Proteomes" id="UP000264294">
    <property type="component" value="Unassembled WGS sequence"/>
</dbReference>
<organism evidence="4 6">
    <name type="scientific">Bacillus clarus</name>
    <dbReference type="NCBI Taxonomy" id="2338372"/>
    <lineage>
        <taxon>Bacteria</taxon>
        <taxon>Bacillati</taxon>
        <taxon>Bacillota</taxon>
        <taxon>Bacilli</taxon>
        <taxon>Bacillales</taxon>
        <taxon>Bacillaceae</taxon>
        <taxon>Bacillus</taxon>
        <taxon>Bacillus cereus group</taxon>
    </lineage>
</organism>
<feature type="domain" description="N-acetyltransferase" evidence="3">
    <location>
        <begin position="7"/>
        <end position="148"/>
    </location>
</feature>
<protein>
    <submittedName>
        <fullName evidence="4">Acetyltransferase family protein</fullName>
    </submittedName>
    <submittedName>
        <fullName evidence="5">GNAT family N-acetyltransferase</fullName>
    </submittedName>
</protein>
<dbReference type="InterPro" id="IPR050680">
    <property type="entry name" value="YpeA/RimI_acetyltransf"/>
</dbReference>
<dbReference type="PANTHER" id="PTHR43420:SF31">
    <property type="entry name" value="ACETYLTRANSFERASE"/>
    <property type="match status" value="1"/>
</dbReference>
<dbReference type="EMBL" id="QVOD01000060">
    <property type="protein sequence ID" value="RFT62871.1"/>
    <property type="molecule type" value="Genomic_DNA"/>
</dbReference>
<evidence type="ECO:0000313" key="5">
    <source>
        <dbReference type="EMBL" id="RFT62871.1"/>
    </source>
</evidence>
<dbReference type="Gene3D" id="3.40.630.30">
    <property type="match status" value="1"/>
</dbReference>
<name>A0A090YUF9_9BACI</name>
<dbReference type="AlphaFoldDB" id="A0A090YUF9"/>
<evidence type="ECO:0000256" key="1">
    <source>
        <dbReference type="ARBA" id="ARBA00022679"/>
    </source>
</evidence>
<evidence type="ECO:0000313" key="7">
    <source>
        <dbReference type="Proteomes" id="UP000264294"/>
    </source>
</evidence>
<dbReference type="PATRIC" id="fig|1405.8.peg.5555"/>
<keyword evidence="2" id="KW-0012">Acyltransferase</keyword>
<evidence type="ECO:0000259" key="3">
    <source>
        <dbReference type="PROSITE" id="PS51186"/>
    </source>
</evidence>
<gene>
    <name evidence="5" type="ORF">D0U04_27065</name>
    <name evidence="4" type="ORF">DJ93_5387</name>
</gene>
<dbReference type="SUPFAM" id="SSF55729">
    <property type="entry name" value="Acyl-CoA N-acyltransferases (Nat)"/>
    <property type="match status" value="1"/>
</dbReference>
<evidence type="ECO:0000256" key="2">
    <source>
        <dbReference type="ARBA" id="ARBA00023315"/>
    </source>
</evidence>
<dbReference type="Pfam" id="PF13527">
    <property type="entry name" value="Acetyltransf_9"/>
    <property type="match status" value="1"/>
</dbReference>
<dbReference type="EMBL" id="JMQC01000009">
    <property type="protein sequence ID" value="KFM95720.1"/>
    <property type="molecule type" value="Genomic_DNA"/>
</dbReference>
<dbReference type="InterPro" id="IPR000182">
    <property type="entry name" value="GNAT_dom"/>
</dbReference>
<dbReference type="PROSITE" id="PS51186">
    <property type="entry name" value="GNAT"/>
    <property type="match status" value="1"/>
</dbReference>
<dbReference type="Proteomes" id="UP000029389">
    <property type="component" value="Unassembled WGS sequence"/>
</dbReference>
<reference evidence="4 6" key="1">
    <citation type="submission" date="2014-04" db="EMBL/GenBank/DDBJ databases">
        <authorList>
            <person name="Bishop-Lilly K.A."/>
            <person name="Broomall S.M."/>
            <person name="Chain P.S."/>
            <person name="Chertkov O."/>
            <person name="Coyne S.R."/>
            <person name="Daligault H.E."/>
            <person name="Davenport K.W."/>
            <person name="Erkkila T."/>
            <person name="Frey K.G."/>
            <person name="Gibbons H.S."/>
            <person name="Gu W."/>
            <person name="Jaissle J."/>
            <person name="Johnson S.L."/>
            <person name="Koroleva G.I."/>
            <person name="Ladner J.T."/>
            <person name="Lo C.-C."/>
            <person name="Minogue T.D."/>
            <person name="Munk C."/>
            <person name="Palacios G.F."/>
            <person name="Redden C.L."/>
            <person name="Rosenzweig C.N."/>
            <person name="Scholz M.B."/>
            <person name="Teshima H."/>
            <person name="Xu Y."/>
        </authorList>
    </citation>
    <scope>NUCLEOTIDE SEQUENCE [LARGE SCALE GENOMIC DNA]</scope>
    <source>
        <strain evidence="4 6">BHP</strain>
    </source>
</reference>
<evidence type="ECO:0000313" key="4">
    <source>
        <dbReference type="EMBL" id="KFM95720.1"/>
    </source>
</evidence>
<evidence type="ECO:0000313" key="6">
    <source>
        <dbReference type="Proteomes" id="UP000029389"/>
    </source>
</evidence>
<keyword evidence="7" id="KW-1185">Reference proteome</keyword>
<keyword evidence="1 4" id="KW-0808">Transferase</keyword>
<dbReference type="GO" id="GO:0016747">
    <property type="term" value="F:acyltransferase activity, transferring groups other than amino-acyl groups"/>
    <property type="evidence" value="ECO:0007669"/>
    <property type="project" value="InterPro"/>
</dbReference>
<dbReference type="InterPro" id="IPR016181">
    <property type="entry name" value="Acyl_CoA_acyltransferase"/>
</dbReference>
<reference evidence="5 7" key="2">
    <citation type="submission" date="2018-08" db="EMBL/GenBank/DDBJ databases">
        <title>Bacillus clarus sp. nov. strain PS00077A.</title>
        <authorList>
            <person name="Mendez Acevedo M."/>
            <person name="Carroll L."/>
            <person name="Mukherjee M."/>
            <person name="Wiedmann M."/>
            <person name="Kovac J."/>
        </authorList>
    </citation>
    <scope>NUCLEOTIDE SEQUENCE [LARGE SCALE GENOMIC DNA]</scope>
    <source>
        <strain evidence="5 7">PS00077A</strain>
    </source>
</reference>
<comment type="caution">
    <text evidence="4">The sequence shown here is derived from an EMBL/GenBank/DDBJ whole genome shotgun (WGS) entry which is preliminary data.</text>
</comment>
<sequence>MGNIEKFASFLIEEPKREQLFPLFEEVFGITIQTLQDFEKKGYWDNTYKAFSYLQDENVIANVSKFQLPLIINGEKVHATGIQSVMTHPNYRRQGLMKQLFSKMLEEIDEEYECAMLFTEKPELYEAFGFEIVKEHLMTLSYDKKKAETSSLRKLDFYKEEDIQLIKETLEDSQRISNMFSPINYQSSFYLNMYDQEWNEKLYYSEKLDAIIVFEVNNQKLKLFGVFAPVIPVLDEVCVEIFEEFTEIEFYFCPDQLGLEDVQYKEYQSNKCLMVRSNHILNLKKCKFPMLTEF</sequence>
<dbReference type="RefSeq" id="WP_042984497.1">
    <property type="nucleotide sequence ID" value="NZ_JMQC01000009.1"/>
</dbReference>
<proteinExistence type="predicted"/>